<dbReference type="GO" id="GO:0005634">
    <property type="term" value="C:nucleus"/>
    <property type="evidence" value="ECO:0007669"/>
    <property type="project" value="InterPro"/>
</dbReference>
<organism evidence="3">
    <name type="scientific">Anthurium amnicola</name>
    <dbReference type="NCBI Taxonomy" id="1678845"/>
    <lineage>
        <taxon>Eukaryota</taxon>
        <taxon>Viridiplantae</taxon>
        <taxon>Streptophyta</taxon>
        <taxon>Embryophyta</taxon>
        <taxon>Tracheophyta</taxon>
        <taxon>Spermatophyta</taxon>
        <taxon>Magnoliopsida</taxon>
        <taxon>Liliopsida</taxon>
        <taxon>Araceae</taxon>
        <taxon>Pothoideae</taxon>
        <taxon>Potheae</taxon>
        <taxon>Anthurium</taxon>
    </lineage>
</organism>
<dbReference type="GO" id="GO:0046983">
    <property type="term" value="F:protein dimerization activity"/>
    <property type="evidence" value="ECO:0007669"/>
    <property type="project" value="InterPro"/>
</dbReference>
<dbReference type="SUPFAM" id="SSF55455">
    <property type="entry name" value="SRF-like"/>
    <property type="match status" value="1"/>
</dbReference>
<evidence type="ECO:0000259" key="2">
    <source>
        <dbReference type="PROSITE" id="PS51297"/>
    </source>
</evidence>
<dbReference type="InterPro" id="IPR036879">
    <property type="entry name" value="TF_MADSbox_sf"/>
</dbReference>
<gene>
    <name evidence="3" type="primary">MADS16_2</name>
    <name evidence="3" type="ORF">g.49647</name>
</gene>
<protein>
    <submittedName>
        <fullName evidence="3">MADS-box transcription factor 16</fullName>
    </submittedName>
</protein>
<dbReference type="GO" id="GO:0003677">
    <property type="term" value="F:DNA binding"/>
    <property type="evidence" value="ECO:0007669"/>
    <property type="project" value="InterPro"/>
</dbReference>
<proteinExistence type="predicted"/>
<dbReference type="EMBL" id="GDJX01015939">
    <property type="protein sequence ID" value="JAT51997.1"/>
    <property type="molecule type" value="Transcribed_RNA"/>
</dbReference>
<feature type="domain" description="K-box" evidence="2">
    <location>
        <begin position="37"/>
        <end position="127"/>
    </location>
</feature>
<reference evidence="3" key="1">
    <citation type="submission" date="2015-07" db="EMBL/GenBank/DDBJ databases">
        <title>Transcriptome Assembly of Anthurium amnicola.</title>
        <authorList>
            <person name="Suzuki J."/>
        </authorList>
    </citation>
    <scope>NUCLEOTIDE SEQUENCE</scope>
</reference>
<evidence type="ECO:0000313" key="3">
    <source>
        <dbReference type="EMBL" id="JAT51997.1"/>
    </source>
</evidence>
<dbReference type="GO" id="GO:0003700">
    <property type="term" value="F:DNA-binding transcription factor activity"/>
    <property type="evidence" value="ECO:0007669"/>
    <property type="project" value="InterPro"/>
</dbReference>
<dbReference type="InterPro" id="IPR002487">
    <property type="entry name" value="TF_Kbox"/>
</dbReference>
<name>A0A1D1YBI6_9ARAE</name>
<dbReference type="PROSITE" id="PS51297">
    <property type="entry name" value="K_BOX"/>
    <property type="match status" value="1"/>
</dbReference>
<dbReference type="Pfam" id="PF01486">
    <property type="entry name" value="K-box"/>
    <property type="match status" value="1"/>
</dbReference>
<keyword evidence="1" id="KW-0175">Coiled coil</keyword>
<accession>A0A1D1YBI6</accession>
<sequence>ISSTKKFYDYCSPSTNTKAIFDRYQQVALVDAWEEQYNNMQNHLAQLKGTNNRLRTEIRQRMGEELDTLDVKQLRGLEQEMEEALSTIRERKDSKILSQTETFKKKVKSSEDQHRILLQQLQNVDTRLQYGYAEPCSNEYETAVGMANGGDPYMYGFRVEPIQPNLHGVGFGFHELRLA</sequence>
<feature type="non-terminal residue" evidence="3">
    <location>
        <position position="1"/>
    </location>
</feature>
<evidence type="ECO:0000256" key="1">
    <source>
        <dbReference type="SAM" id="Coils"/>
    </source>
</evidence>
<feature type="coiled-coil region" evidence="1">
    <location>
        <begin position="30"/>
        <end position="94"/>
    </location>
</feature>
<dbReference type="AlphaFoldDB" id="A0A1D1YBI6"/>